<dbReference type="Proteomes" id="UP000799640">
    <property type="component" value="Unassembled WGS sequence"/>
</dbReference>
<dbReference type="GO" id="GO:0004143">
    <property type="term" value="F:ATP-dependent diacylglycerol kinase activity"/>
    <property type="evidence" value="ECO:0007669"/>
    <property type="project" value="InterPro"/>
</dbReference>
<accession>A0A6G1I4U0</accession>
<dbReference type="EMBL" id="ML996690">
    <property type="protein sequence ID" value="KAF2403204.1"/>
    <property type="molecule type" value="Genomic_DNA"/>
</dbReference>
<evidence type="ECO:0000313" key="4">
    <source>
        <dbReference type="Proteomes" id="UP000799640"/>
    </source>
</evidence>
<dbReference type="GO" id="GO:0005789">
    <property type="term" value="C:endoplasmic reticulum membrane"/>
    <property type="evidence" value="ECO:0007669"/>
    <property type="project" value="TreeGrafter"/>
</dbReference>
<keyword evidence="2" id="KW-0472">Membrane</keyword>
<evidence type="ECO:0000256" key="1">
    <source>
        <dbReference type="SAM" id="MobiDB-lite"/>
    </source>
</evidence>
<evidence type="ECO:0000313" key="3">
    <source>
        <dbReference type="EMBL" id="KAF2403204.1"/>
    </source>
</evidence>
<dbReference type="AlphaFoldDB" id="A0A6G1I4U0"/>
<feature type="transmembrane region" description="Helical" evidence="2">
    <location>
        <begin position="327"/>
        <end position="347"/>
    </location>
</feature>
<feature type="transmembrane region" description="Helical" evidence="2">
    <location>
        <begin position="359"/>
        <end position="376"/>
    </location>
</feature>
<protein>
    <recommendedName>
        <fullName evidence="5">Phosphatidate cytidylyltransferase</fullName>
    </recommendedName>
</protein>
<proteinExistence type="predicted"/>
<feature type="compositionally biased region" description="Low complexity" evidence="1">
    <location>
        <begin position="79"/>
        <end position="100"/>
    </location>
</feature>
<evidence type="ECO:0000256" key="2">
    <source>
        <dbReference type="SAM" id="Phobius"/>
    </source>
</evidence>
<reference evidence="3" key="1">
    <citation type="journal article" date="2020" name="Stud. Mycol.">
        <title>101 Dothideomycetes genomes: a test case for predicting lifestyles and emergence of pathogens.</title>
        <authorList>
            <person name="Haridas S."/>
            <person name="Albert R."/>
            <person name="Binder M."/>
            <person name="Bloem J."/>
            <person name="Labutti K."/>
            <person name="Salamov A."/>
            <person name="Andreopoulos B."/>
            <person name="Baker S."/>
            <person name="Barry K."/>
            <person name="Bills G."/>
            <person name="Bluhm B."/>
            <person name="Cannon C."/>
            <person name="Castanera R."/>
            <person name="Culley D."/>
            <person name="Daum C."/>
            <person name="Ezra D."/>
            <person name="Gonzalez J."/>
            <person name="Henrissat B."/>
            <person name="Kuo A."/>
            <person name="Liang C."/>
            <person name="Lipzen A."/>
            <person name="Lutzoni F."/>
            <person name="Magnuson J."/>
            <person name="Mondo S."/>
            <person name="Nolan M."/>
            <person name="Ohm R."/>
            <person name="Pangilinan J."/>
            <person name="Park H.-J."/>
            <person name="Ramirez L."/>
            <person name="Alfaro M."/>
            <person name="Sun H."/>
            <person name="Tritt A."/>
            <person name="Yoshinaga Y."/>
            <person name="Zwiers L.-H."/>
            <person name="Turgeon B."/>
            <person name="Goodwin S."/>
            <person name="Spatafora J."/>
            <person name="Crous P."/>
            <person name="Grigoriev I."/>
        </authorList>
    </citation>
    <scope>NUCLEOTIDE SEQUENCE</scope>
    <source>
        <strain evidence="3">CBS 262.69</strain>
    </source>
</reference>
<keyword evidence="2" id="KW-0812">Transmembrane</keyword>
<feature type="transmembrane region" description="Helical" evidence="2">
    <location>
        <begin position="230"/>
        <end position="252"/>
    </location>
</feature>
<feature type="region of interest" description="Disordered" evidence="1">
    <location>
        <begin position="1"/>
        <end position="103"/>
    </location>
</feature>
<sequence>MAPSTPVPRTPRVISPSPSDTPSRDGYFPPVTRSAARRQYTASRIIEDTDTSGSDREARARPRSRSPLEVRKAERKAVQGASEAQSANGAASNGTASSSGHLELPLPNARAISRSPSPLGLIPCHTQFRSFIHRHEVPRKALHVSVGFFTTYLYATGVPTSSIHPVLLAALIPVVTADLLRFNYPPFNAFYTRVLGALMRETEVKDRYNGVIWYILGAFLVLRFCPKDVSVVSVLLLSWCDTAASTFGRLWGRYTPRVGKGKSLAGTLAAMVVGMGAAAVFWGWVAPTWGAPGGFDVGEQAFAFQGQLTLPEVVRGLLGWSREESTVGGGLALGIVSVWAGVVAAASEAVDLWGLDDNLTIPVLCGAGLWGFFKVFG</sequence>
<organism evidence="3 4">
    <name type="scientific">Trichodelitschia bisporula</name>
    <dbReference type="NCBI Taxonomy" id="703511"/>
    <lineage>
        <taxon>Eukaryota</taxon>
        <taxon>Fungi</taxon>
        <taxon>Dikarya</taxon>
        <taxon>Ascomycota</taxon>
        <taxon>Pezizomycotina</taxon>
        <taxon>Dothideomycetes</taxon>
        <taxon>Dothideomycetes incertae sedis</taxon>
        <taxon>Phaeotrichales</taxon>
        <taxon>Phaeotrichaceae</taxon>
        <taxon>Trichodelitschia</taxon>
    </lineage>
</organism>
<dbReference type="PANTHER" id="PTHR31303">
    <property type="entry name" value="CTP-DEPENDENT DIACYLGLYCEROL KINASE 1"/>
    <property type="match status" value="1"/>
</dbReference>
<keyword evidence="2" id="KW-1133">Transmembrane helix</keyword>
<evidence type="ECO:0008006" key="5">
    <source>
        <dbReference type="Google" id="ProtNLM"/>
    </source>
</evidence>
<feature type="transmembrane region" description="Helical" evidence="2">
    <location>
        <begin position="208"/>
        <end position="224"/>
    </location>
</feature>
<keyword evidence="4" id="KW-1185">Reference proteome</keyword>
<dbReference type="OrthoDB" id="5673at2759"/>
<feature type="transmembrane region" description="Helical" evidence="2">
    <location>
        <begin position="264"/>
        <end position="285"/>
    </location>
</feature>
<name>A0A6G1I4U0_9PEZI</name>
<dbReference type="InterPro" id="IPR037997">
    <property type="entry name" value="Dgk1-like"/>
</dbReference>
<dbReference type="GO" id="GO:0006654">
    <property type="term" value="P:phosphatidic acid biosynthetic process"/>
    <property type="evidence" value="ECO:0007669"/>
    <property type="project" value="TreeGrafter"/>
</dbReference>
<gene>
    <name evidence="3" type="ORF">EJ06DRAFT_506512</name>
</gene>
<feature type="compositionally biased region" description="Basic and acidic residues" evidence="1">
    <location>
        <begin position="53"/>
        <end position="77"/>
    </location>
</feature>
<dbReference type="PANTHER" id="PTHR31303:SF1">
    <property type="entry name" value="CTP-DEPENDENT DIACYLGLYCEROL KINASE 1"/>
    <property type="match status" value="1"/>
</dbReference>